<sequence length="290" mass="32514">MEIYRDTSGEATLEHPVTGPLTADIYRGDEVLSTNLPVTSSNGIHTVQIDWHFTEYDDTLKIVWKKTDFQRVTWVDVVTPIIPLSALDTLLDGVSTEDQYDAERIVRRIIEVYTGQTFGKFRGTKEVTGNDSTQLALPTPLLSFTDMSDDMFIYEPSAFVIRGDGWFLGGKPGAYWTIKDAPPEDVLDEFTSGVIYAPGVVPKRDFKYTSVYTITGDWGYESVPVAVVEAAKMLISDYACQDSSYRDKYLNSMKAADWRIEYTQAAYDGTGNLKADQLLNPYKLSNLVVI</sequence>
<dbReference type="EMBL" id="MH576965">
    <property type="protein sequence ID" value="AXH66802.1"/>
    <property type="molecule type" value="Genomic_DNA"/>
</dbReference>
<organism evidence="1 2">
    <name type="scientific">Streptomyces phage StarPlatinum</name>
    <dbReference type="NCBI Taxonomy" id="2283265"/>
    <lineage>
        <taxon>Viruses</taxon>
        <taxon>Duplodnaviria</taxon>
        <taxon>Heunggongvirae</taxon>
        <taxon>Uroviricota</taxon>
        <taxon>Caudoviricetes</taxon>
        <taxon>Stanwilliamsviridae</taxon>
        <taxon>Boydwoodruffvirinae</taxon>
        <taxon>Karimacvirus</taxon>
        <taxon>Karimacvirus starplatinum</taxon>
        <taxon>Streptomyces virus StarPlatinum</taxon>
    </lineage>
</organism>
<evidence type="ECO:0000313" key="1">
    <source>
        <dbReference type="EMBL" id="AXH66802.1"/>
    </source>
</evidence>
<dbReference type="KEGG" id="vg:55609745"/>
<evidence type="ECO:0000313" key="2">
    <source>
        <dbReference type="Proteomes" id="UP000259988"/>
    </source>
</evidence>
<proteinExistence type="predicted"/>
<protein>
    <recommendedName>
        <fullName evidence="3">Head-to-tail adaptor</fullName>
    </recommendedName>
</protein>
<name>A0A345M8I1_9CAUD</name>
<dbReference type="RefSeq" id="YP_009839491.1">
    <property type="nucleotide sequence ID" value="NC_048721.1"/>
</dbReference>
<dbReference type="Proteomes" id="UP000259988">
    <property type="component" value="Segment"/>
</dbReference>
<gene>
    <name evidence="1" type="primary">54</name>
    <name evidence="1" type="ORF">SEA_STARPLATINUM_54</name>
</gene>
<evidence type="ECO:0008006" key="3">
    <source>
        <dbReference type="Google" id="ProtNLM"/>
    </source>
</evidence>
<keyword evidence="2" id="KW-1185">Reference proteome</keyword>
<reference evidence="1 2" key="1">
    <citation type="submission" date="2018-07" db="EMBL/GenBank/DDBJ databases">
        <authorList>
            <person name="Cook J.L."/>
            <person name="Tucker S.D."/>
            <person name="Kassa A.K."/>
            <person name="Jones J.A."/>
            <person name="Khadka D."/>
            <person name="Klug H.M."/>
            <person name="Layton S.R."/>
            <person name="Nayek S."/>
            <person name="Bhuiyan S."/>
            <person name="Kim T."/>
            <person name="Hughes L.E."/>
            <person name="Garlena R.A."/>
            <person name="Russell D.A."/>
            <person name="Pope W.H."/>
            <person name="Jacobs-Sera D."/>
            <person name="Hatfull G.F."/>
        </authorList>
    </citation>
    <scope>NUCLEOTIDE SEQUENCE [LARGE SCALE GENOMIC DNA]</scope>
</reference>
<accession>A0A345M8I1</accession>
<dbReference type="GeneID" id="55609745"/>